<dbReference type="InterPro" id="IPR037171">
    <property type="entry name" value="NagB/RpiA_transferase-like"/>
</dbReference>
<comment type="caution">
    <text evidence="1">The sequence shown here is derived from an EMBL/GenBank/DDBJ whole genome shotgun (WGS) entry which is preliminary data.</text>
</comment>
<dbReference type="EMBL" id="BARV01029929">
    <property type="protein sequence ID" value="GAI35576.1"/>
    <property type="molecule type" value="Genomic_DNA"/>
</dbReference>
<name>X1NZF2_9ZZZZ</name>
<dbReference type="SUPFAM" id="SSF100950">
    <property type="entry name" value="NagB/RpiA/CoA transferase-like"/>
    <property type="match status" value="1"/>
</dbReference>
<dbReference type="GO" id="GO:0006043">
    <property type="term" value="P:glucosamine catabolic process"/>
    <property type="evidence" value="ECO:0007669"/>
    <property type="project" value="TreeGrafter"/>
</dbReference>
<accession>X1NZF2</accession>
<proteinExistence type="predicted"/>
<feature type="non-terminal residue" evidence="1">
    <location>
        <position position="245"/>
    </location>
</feature>
<dbReference type="GO" id="GO:0004342">
    <property type="term" value="F:glucosamine-6-phosphate deaminase activity"/>
    <property type="evidence" value="ECO:0007669"/>
    <property type="project" value="InterPro"/>
</dbReference>
<dbReference type="Gene3D" id="3.40.50.1360">
    <property type="match status" value="1"/>
</dbReference>
<dbReference type="InterPro" id="IPR004547">
    <property type="entry name" value="Glucosamine6P_isomerase"/>
</dbReference>
<dbReference type="PANTHER" id="PTHR11280">
    <property type="entry name" value="GLUCOSAMINE-6-PHOSPHATE ISOMERASE"/>
    <property type="match status" value="1"/>
</dbReference>
<dbReference type="AlphaFoldDB" id="X1NZF2"/>
<organism evidence="1">
    <name type="scientific">marine sediment metagenome</name>
    <dbReference type="NCBI Taxonomy" id="412755"/>
    <lineage>
        <taxon>unclassified sequences</taxon>
        <taxon>metagenomes</taxon>
        <taxon>ecological metagenomes</taxon>
    </lineage>
</organism>
<reference evidence="1" key="1">
    <citation type="journal article" date="2014" name="Front. Microbiol.">
        <title>High frequency of phylogenetically diverse reductive dehalogenase-homologous genes in deep subseafloor sedimentary metagenomes.</title>
        <authorList>
            <person name="Kawai M."/>
            <person name="Futagami T."/>
            <person name="Toyoda A."/>
            <person name="Takaki Y."/>
            <person name="Nishi S."/>
            <person name="Hori S."/>
            <person name="Arai W."/>
            <person name="Tsubouchi T."/>
            <person name="Morono Y."/>
            <person name="Uchiyama I."/>
            <person name="Ito T."/>
            <person name="Fujiyama A."/>
            <person name="Inagaki F."/>
            <person name="Takami H."/>
        </authorList>
    </citation>
    <scope>NUCLEOTIDE SEQUENCE</scope>
    <source>
        <strain evidence="1">Expedition CK06-06</strain>
    </source>
</reference>
<dbReference type="GO" id="GO:0006046">
    <property type="term" value="P:N-acetylglucosamine catabolic process"/>
    <property type="evidence" value="ECO:0007669"/>
    <property type="project" value="TreeGrafter"/>
</dbReference>
<dbReference type="GO" id="GO:0042802">
    <property type="term" value="F:identical protein binding"/>
    <property type="evidence" value="ECO:0007669"/>
    <property type="project" value="TreeGrafter"/>
</dbReference>
<protein>
    <submittedName>
        <fullName evidence="1">Uncharacterized protein</fullName>
    </submittedName>
</protein>
<evidence type="ECO:0000313" key="1">
    <source>
        <dbReference type="EMBL" id="GAI35576.1"/>
    </source>
</evidence>
<gene>
    <name evidence="1" type="ORF">S06H3_47632</name>
</gene>
<dbReference type="PANTHER" id="PTHR11280:SF6">
    <property type="entry name" value="GLUCOSAMINE-6-PHOSPHATE ISOMERASE NAGB"/>
    <property type="match status" value="1"/>
</dbReference>
<dbReference type="GO" id="GO:0005737">
    <property type="term" value="C:cytoplasm"/>
    <property type="evidence" value="ECO:0007669"/>
    <property type="project" value="TreeGrafter"/>
</dbReference>
<dbReference type="GO" id="GO:0019262">
    <property type="term" value="P:N-acetylneuraminate catabolic process"/>
    <property type="evidence" value="ECO:0007669"/>
    <property type="project" value="TreeGrafter"/>
</dbReference>
<sequence>MKKTPPKIIEELTKSLERQIQPHIDGIIKEFVENYGGKFDKVIGGIGEHPHVAFNDYPGADFNDPKIVKLVKLTETSRWQQVKDKEFAKIEDVPTHALTFTLPPIFNAGSIHIIVPKAFKAEAVKKTLDKRIWIKAPASGLRKQYVLPHVWFYFDREASSKSKVAQEILEIKGYIRLKVYPLSIPERPAIFSNDTTLDKLGIRRVPLFRGQKTLVIESEEGEAQEYAGTLIGPLSAENKVRVVSA</sequence>